<gene>
    <name evidence="1" type="ORF">SAMEA4029009_CIC11G00000000618</name>
</gene>
<name>A0A1L0BLQ5_9ASCO</name>
<sequence>MIATSQPLSFLFRPIVEILERSSNKVQLLVRRCVKAFDSGVYFSFNFAMLVLSVFDEVVDTSERALNDAQVIAHFAVNKNIN</sequence>
<proteinExistence type="predicted"/>
<organism evidence="1 2">
    <name type="scientific">Sungouiella intermedia</name>
    <dbReference type="NCBI Taxonomy" id="45354"/>
    <lineage>
        <taxon>Eukaryota</taxon>
        <taxon>Fungi</taxon>
        <taxon>Dikarya</taxon>
        <taxon>Ascomycota</taxon>
        <taxon>Saccharomycotina</taxon>
        <taxon>Pichiomycetes</taxon>
        <taxon>Metschnikowiaceae</taxon>
        <taxon>Sungouiella</taxon>
    </lineage>
</organism>
<reference evidence="2" key="1">
    <citation type="submission" date="2016-10" db="EMBL/GenBank/DDBJ databases">
        <authorList>
            <person name="Geijer C."/>
            <person name="Jareborg N."/>
            <person name="Dainat J."/>
        </authorList>
    </citation>
    <scope>NUCLEOTIDE SEQUENCE [LARGE SCALE GENOMIC DNA]</scope>
    <source>
        <strain evidence="2">PYCC 4715</strain>
    </source>
</reference>
<dbReference type="EMBL" id="LT635765">
    <property type="protein sequence ID" value="SGZ51106.1"/>
    <property type="molecule type" value="Genomic_DNA"/>
</dbReference>
<dbReference type="AlphaFoldDB" id="A0A1L0BLQ5"/>
<accession>A0A1L0BLQ5</accession>
<protein>
    <submittedName>
        <fullName evidence="1">CIC11C00000000618</fullName>
    </submittedName>
</protein>
<evidence type="ECO:0000313" key="2">
    <source>
        <dbReference type="Proteomes" id="UP000182259"/>
    </source>
</evidence>
<dbReference type="Proteomes" id="UP000182259">
    <property type="component" value="Chromosome II"/>
</dbReference>
<evidence type="ECO:0000313" key="1">
    <source>
        <dbReference type="EMBL" id="SGZ51106.1"/>
    </source>
</evidence>